<dbReference type="OMA" id="TAQRGNC"/>
<evidence type="ECO:0000313" key="9">
    <source>
        <dbReference type="EMBL" id="OLL26704.1"/>
    </source>
</evidence>
<reference evidence="9 10" key="1">
    <citation type="submission" date="2016-04" db="EMBL/GenBank/DDBJ databases">
        <title>Evolutionary innovation and constraint leading to complex multicellularity in the Ascomycota.</title>
        <authorList>
            <person name="Cisse O."/>
            <person name="Nguyen A."/>
            <person name="Hewitt D.A."/>
            <person name="Jedd G."/>
            <person name="Stajich J.E."/>
        </authorList>
    </citation>
    <scope>NUCLEOTIDE SEQUENCE [LARGE SCALE GENOMIC DNA]</scope>
    <source>
        <strain evidence="9 10">DAH-3</strain>
    </source>
</reference>
<comment type="caution">
    <text evidence="9">The sequence shown here is derived from an EMBL/GenBank/DDBJ whole genome shotgun (WGS) entry which is preliminary data.</text>
</comment>
<dbReference type="SMART" id="SM01383">
    <property type="entry name" value="Ribosomal_L2"/>
    <property type="match status" value="1"/>
</dbReference>
<evidence type="ECO:0000259" key="8">
    <source>
        <dbReference type="SMART" id="SM01383"/>
    </source>
</evidence>
<organism evidence="9 10">
    <name type="scientific">Neolecta irregularis (strain DAH-3)</name>
    <dbReference type="NCBI Taxonomy" id="1198029"/>
    <lineage>
        <taxon>Eukaryota</taxon>
        <taxon>Fungi</taxon>
        <taxon>Dikarya</taxon>
        <taxon>Ascomycota</taxon>
        <taxon>Taphrinomycotina</taxon>
        <taxon>Neolectales</taxon>
        <taxon>Neolectaceae</taxon>
        <taxon>Neolecta</taxon>
    </lineage>
</organism>
<keyword evidence="3 9" id="KW-0689">Ribosomal protein</keyword>
<evidence type="ECO:0000256" key="2">
    <source>
        <dbReference type="ARBA" id="ARBA00005636"/>
    </source>
</evidence>
<dbReference type="PROSITE" id="PS00467">
    <property type="entry name" value="RIBOSOMAL_L2"/>
    <property type="match status" value="1"/>
</dbReference>
<dbReference type="Gene3D" id="2.30.30.30">
    <property type="match status" value="1"/>
</dbReference>
<dbReference type="PANTHER" id="PTHR13691:SF5">
    <property type="entry name" value="LARGE RIBOSOMAL SUBUNIT PROTEIN UL2M"/>
    <property type="match status" value="1"/>
</dbReference>
<gene>
    <name evidence="9" type="ORF">NEOLI_000335</name>
</gene>
<dbReference type="Gene3D" id="2.40.50.140">
    <property type="entry name" value="Nucleic acid-binding proteins"/>
    <property type="match status" value="1"/>
</dbReference>
<dbReference type="GO" id="GO:0016740">
    <property type="term" value="F:transferase activity"/>
    <property type="evidence" value="ECO:0007669"/>
    <property type="project" value="InterPro"/>
</dbReference>
<dbReference type="InterPro" id="IPR014726">
    <property type="entry name" value="Ribosomal_uL2_dom3"/>
</dbReference>
<dbReference type="AlphaFoldDB" id="A0A1U7LVN6"/>
<evidence type="ECO:0000256" key="3">
    <source>
        <dbReference type="ARBA" id="ARBA00022980"/>
    </source>
</evidence>
<keyword evidence="5" id="KW-0687">Ribonucleoprotein</keyword>
<comment type="subcellular location">
    <subcellularLocation>
        <location evidence="1">Mitochondrion</location>
    </subcellularLocation>
</comment>
<dbReference type="Proteomes" id="UP000186594">
    <property type="component" value="Unassembled WGS sequence"/>
</dbReference>
<evidence type="ECO:0000256" key="6">
    <source>
        <dbReference type="ARBA" id="ARBA00069872"/>
    </source>
</evidence>
<dbReference type="SUPFAM" id="SSF50249">
    <property type="entry name" value="Nucleic acid-binding proteins"/>
    <property type="match status" value="1"/>
</dbReference>
<evidence type="ECO:0000256" key="1">
    <source>
        <dbReference type="ARBA" id="ARBA00004173"/>
    </source>
</evidence>
<proteinExistence type="inferred from homology"/>
<dbReference type="GO" id="GO:0032543">
    <property type="term" value="P:mitochondrial translation"/>
    <property type="evidence" value="ECO:0007669"/>
    <property type="project" value="TreeGrafter"/>
</dbReference>
<sequence length="334" mass="36910">MATACRLTNPCHSMLSRLDWTSFPRFSNSARPLIAVRYASVLSKTPLETPVSEPDPLFTLDINFGEASRSKRTFEMKTYKPVTPGIRHLRRPINPHLYQGRPIRALTVAKRKKGGRNRTGQICVRHHGGGHRQRIRMVDYFRNEPGPQVVLRIEYDPGRSGHIALIEHTQTKVLSYILAADDLRAGDIVQSYRAGIPDELLKEMGGFIDPGILAARTVIRGNCLPIKMIPIGTYIHNIGLKGRGPGKLCRSAGASAQILANAENVFATIRLQSHEVRKIPVEACATIGIVSNIDHQHTKLGKAGRSRWMGIRPTVRGVAMNACDHPHGGGRIVL</sequence>
<dbReference type="GO" id="GO:0003735">
    <property type="term" value="F:structural constituent of ribosome"/>
    <property type="evidence" value="ECO:0007669"/>
    <property type="project" value="InterPro"/>
</dbReference>
<dbReference type="SUPFAM" id="SSF50104">
    <property type="entry name" value="Translation proteins SH3-like domain"/>
    <property type="match status" value="1"/>
</dbReference>
<dbReference type="FunFam" id="2.30.30.30:FF:000001">
    <property type="entry name" value="50S ribosomal protein L2"/>
    <property type="match status" value="1"/>
</dbReference>
<dbReference type="PANTHER" id="PTHR13691">
    <property type="entry name" value="RIBOSOMAL PROTEIN L2"/>
    <property type="match status" value="1"/>
</dbReference>
<name>A0A1U7LVN6_NEOID</name>
<protein>
    <recommendedName>
        <fullName evidence="6">Large ribosomal subunit protein uL2m</fullName>
    </recommendedName>
</protein>
<evidence type="ECO:0000256" key="4">
    <source>
        <dbReference type="ARBA" id="ARBA00023128"/>
    </source>
</evidence>
<dbReference type="InterPro" id="IPR012340">
    <property type="entry name" value="NA-bd_OB-fold"/>
</dbReference>
<dbReference type="OrthoDB" id="268576at2759"/>
<feature type="domain" description="Large ribosomal subunit protein uL2 RNA-binding" evidence="8">
    <location>
        <begin position="115"/>
        <end position="191"/>
    </location>
</feature>
<dbReference type="GO" id="GO:0003723">
    <property type="term" value="F:RNA binding"/>
    <property type="evidence" value="ECO:0007669"/>
    <property type="project" value="InterPro"/>
</dbReference>
<dbReference type="STRING" id="1198029.A0A1U7LVN6"/>
<accession>A0A1U7LVN6</accession>
<dbReference type="NCBIfam" id="TIGR01171">
    <property type="entry name" value="rplB_bact"/>
    <property type="match status" value="1"/>
</dbReference>
<dbReference type="InterPro" id="IPR005880">
    <property type="entry name" value="Ribosomal_uL2_bac/org-type"/>
</dbReference>
<dbReference type="Pfam" id="PF03947">
    <property type="entry name" value="Ribosomal_L2_C"/>
    <property type="match status" value="1"/>
</dbReference>
<dbReference type="InterPro" id="IPR002171">
    <property type="entry name" value="Ribosomal_uL2"/>
</dbReference>
<keyword evidence="10" id="KW-1185">Reference proteome</keyword>
<evidence type="ECO:0000313" key="10">
    <source>
        <dbReference type="Proteomes" id="UP000186594"/>
    </source>
</evidence>
<keyword evidence="4" id="KW-0496">Mitochondrion</keyword>
<dbReference type="InterPro" id="IPR022666">
    <property type="entry name" value="Ribosomal_uL2_RNA-bd_dom"/>
</dbReference>
<evidence type="ECO:0000259" key="7">
    <source>
        <dbReference type="SMART" id="SM01382"/>
    </source>
</evidence>
<dbReference type="GO" id="GO:0005762">
    <property type="term" value="C:mitochondrial large ribosomal subunit"/>
    <property type="evidence" value="ECO:0007669"/>
    <property type="project" value="TreeGrafter"/>
</dbReference>
<dbReference type="InterPro" id="IPR008991">
    <property type="entry name" value="Translation_prot_SH3-like_sf"/>
</dbReference>
<dbReference type="FunFam" id="2.40.50.140:FF:000128">
    <property type="entry name" value="50S ribosomal protein L2"/>
    <property type="match status" value="1"/>
</dbReference>
<comment type="similarity">
    <text evidence="2">Belongs to the universal ribosomal protein uL2 family.</text>
</comment>
<feature type="domain" description="Large ribosomal subunit protein uL2 C-terminal" evidence="7">
    <location>
        <begin position="218"/>
        <end position="334"/>
    </location>
</feature>
<dbReference type="Pfam" id="PF00181">
    <property type="entry name" value="Ribosomal_L2_N"/>
    <property type="match status" value="1"/>
</dbReference>
<dbReference type="InterPro" id="IPR022671">
    <property type="entry name" value="Ribosomal_uL2_CS"/>
</dbReference>
<evidence type="ECO:0000256" key="5">
    <source>
        <dbReference type="ARBA" id="ARBA00023274"/>
    </source>
</evidence>
<dbReference type="InterPro" id="IPR022669">
    <property type="entry name" value="Ribosomal_uL2_C"/>
</dbReference>
<dbReference type="SMART" id="SM01382">
    <property type="entry name" value="Ribosomal_L2_C"/>
    <property type="match status" value="1"/>
</dbReference>
<dbReference type="Gene3D" id="4.10.950.10">
    <property type="entry name" value="Ribosomal protein L2, domain 3"/>
    <property type="match status" value="1"/>
</dbReference>
<dbReference type="InterPro" id="IPR014722">
    <property type="entry name" value="Rib_uL2_dom2"/>
</dbReference>
<dbReference type="EMBL" id="LXFE01000152">
    <property type="protein sequence ID" value="OLL26704.1"/>
    <property type="molecule type" value="Genomic_DNA"/>
</dbReference>